<dbReference type="Proteomes" id="UP000283077">
    <property type="component" value="Unassembled WGS sequence"/>
</dbReference>
<evidence type="ECO:0008006" key="3">
    <source>
        <dbReference type="Google" id="ProtNLM"/>
    </source>
</evidence>
<dbReference type="Gene3D" id="3.30.420.380">
    <property type="match status" value="1"/>
</dbReference>
<comment type="caution">
    <text evidence="1">The sequence shown here is derived from an EMBL/GenBank/DDBJ whole genome shotgun (WGS) entry which is preliminary data.</text>
</comment>
<dbReference type="OrthoDB" id="5296002at2"/>
<keyword evidence="2" id="KW-1185">Reference proteome</keyword>
<organism evidence="1 2">
    <name type="scientific">Rheinheimera riviphila</name>
    <dbReference type="NCBI Taxonomy" id="1834037"/>
    <lineage>
        <taxon>Bacteria</taxon>
        <taxon>Pseudomonadati</taxon>
        <taxon>Pseudomonadota</taxon>
        <taxon>Gammaproteobacteria</taxon>
        <taxon>Chromatiales</taxon>
        <taxon>Chromatiaceae</taxon>
        <taxon>Rheinheimera</taxon>
    </lineage>
</organism>
<dbReference type="AlphaFoldDB" id="A0A437QEV8"/>
<sequence length="319" mass="35409">MIQTLAKVFKRTTGGDSNSAAIAALHLQADSLKLVVLHTHPYRVEKVETLLLSPDKSLAQAASQLAGELSGSVPLCLVLSAERYQLIQLDKPAVPEAEMLQALPWLARELTSVAVDDMLLDYLDLPEQAAQQTARINVVVTAKSSLLELCRELQRRKVQLVNIQPEEWLPRNLLPIQNAAVMLIVHQPGQELMLQIIRQGALYFSRRLRGFNRIDQYGMTELSQGMLDNLLLEVQRSLDYFEGQQRQAPVKEILFQIATNELPAIVKYFADNGFVQVRALDLSALLPGLNKAEQQDYWLTVAGALELNQPVAAVTGAAL</sequence>
<gene>
    <name evidence="1" type="ORF">EOE67_18450</name>
</gene>
<accession>A0A437QEV8</accession>
<reference evidence="1 2" key="1">
    <citation type="submission" date="2019-01" db="EMBL/GenBank/DDBJ databases">
        <authorList>
            <person name="Chen W.-M."/>
        </authorList>
    </citation>
    <scope>NUCLEOTIDE SEQUENCE [LARGE SCALE GENOMIC DNA]</scope>
    <source>
        <strain evidence="1 2">KYPC3</strain>
    </source>
</reference>
<dbReference type="SUPFAM" id="SSF53067">
    <property type="entry name" value="Actin-like ATPase domain"/>
    <property type="match status" value="1"/>
</dbReference>
<protein>
    <recommendedName>
        <fullName evidence="3">MSHA biogenesis protein MshI</fullName>
    </recommendedName>
</protein>
<dbReference type="RefSeq" id="WP_127700802.1">
    <property type="nucleotide sequence ID" value="NZ_SACS01000028.1"/>
</dbReference>
<evidence type="ECO:0000313" key="2">
    <source>
        <dbReference type="Proteomes" id="UP000283077"/>
    </source>
</evidence>
<dbReference type="InterPro" id="IPR043129">
    <property type="entry name" value="ATPase_NBD"/>
</dbReference>
<name>A0A437QEV8_9GAMM</name>
<proteinExistence type="predicted"/>
<dbReference type="EMBL" id="SACS01000028">
    <property type="protein sequence ID" value="RVU33056.1"/>
    <property type="molecule type" value="Genomic_DNA"/>
</dbReference>
<evidence type="ECO:0000313" key="1">
    <source>
        <dbReference type="EMBL" id="RVU33056.1"/>
    </source>
</evidence>